<dbReference type="AlphaFoldDB" id="A0A1G1VJA7"/>
<feature type="domain" description="Mur ligase central" evidence="2">
    <location>
        <begin position="33"/>
        <end position="211"/>
    </location>
</feature>
<protein>
    <recommendedName>
        <fullName evidence="5">UDP-N-acetylmuramyl-tripeptide synthetase</fullName>
    </recommendedName>
</protein>
<dbReference type="SUPFAM" id="SSF53244">
    <property type="entry name" value="MurD-like peptide ligases, peptide-binding domain"/>
    <property type="match status" value="1"/>
</dbReference>
<reference evidence="3 4" key="1">
    <citation type="journal article" date="2016" name="Nat. Commun.">
        <title>Thousands of microbial genomes shed light on interconnected biogeochemical processes in an aquifer system.</title>
        <authorList>
            <person name="Anantharaman K."/>
            <person name="Brown C.T."/>
            <person name="Hug L.A."/>
            <person name="Sharon I."/>
            <person name="Castelle C.J."/>
            <person name="Probst A.J."/>
            <person name="Thomas B.C."/>
            <person name="Singh A."/>
            <person name="Wilkins M.J."/>
            <person name="Karaoz U."/>
            <person name="Brodie E.L."/>
            <person name="Williams K.H."/>
            <person name="Hubbard S.S."/>
            <person name="Banfield J.F."/>
        </authorList>
    </citation>
    <scope>NUCLEOTIDE SEQUENCE [LARGE SCALE GENOMIC DNA]</scope>
</reference>
<dbReference type="Gene3D" id="3.40.1190.10">
    <property type="entry name" value="Mur-like, catalytic domain"/>
    <property type="match status" value="1"/>
</dbReference>
<dbReference type="Proteomes" id="UP000177324">
    <property type="component" value="Unassembled WGS sequence"/>
</dbReference>
<accession>A0A1G1VJA7</accession>
<dbReference type="STRING" id="1797589.A2784_02290"/>
<dbReference type="Pfam" id="PF08245">
    <property type="entry name" value="Mur_ligase_M"/>
    <property type="match status" value="1"/>
</dbReference>
<name>A0A1G1VJA7_9BACT</name>
<dbReference type="Gene3D" id="3.90.190.20">
    <property type="entry name" value="Mur ligase, C-terminal domain"/>
    <property type="match status" value="1"/>
</dbReference>
<dbReference type="InterPro" id="IPR004101">
    <property type="entry name" value="Mur_ligase_C"/>
</dbReference>
<evidence type="ECO:0000259" key="1">
    <source>
        <dbReference type="Pfam" id="PF02875"/>
    </source>
</evidence>
<dbReference type="SUPFAM" id="SSF53623">
    <property type="entry name" value="MurD-like peptide ligases, catalytic domain"/>
    <property type="match status" value="1"/>
</dbReference>
<evidence type="ECO:0000259" key="2">
    <source>
        <dbReference type="Pfam" id="PF08245"/>
    </source>
</evidence>
<comment type="caution">
    <text evidence="3">The sequence shown here is derived from an EMBL/GenBank/DDBJ whole genome shotgun (WGS) entry which is preliminary data.</text>
</comment>
<dbReference type="PANTHER" id="PTHR23135">
    <property type="entry name" value="MUR LIGASE FAMILY MEMBER"/>
    <property type="match status" value="1"/>
</dbReference>
<dbReference type="PANTHER" id="PTHR23135:SF4">
    <property type="entry name" value="UDP-N-ACETYLMURAMOYL-L-ALANYL-D-GLUTAMATE--2,6-DIAMINOPIMELATE LIGASE MURE HOMOLOG, CHLOROPLASTIC"/>
    <property type="match status" value="1"/>
</dbReference>
<dbReference type="Pfam" id="PF02875">
    <property type="entry name" value="Mur_ligase_C"/>
    <property type="match status" value="1"/>
</dbReference>
<evidence type="ECO:0000313" key="3">
    <source>
        <dbReference type="EMBL" id="OGY15515.1"/>
    </source>
</evidence>
<sequence length="393" mass="43406">MLQKLKNIYHFCVALAAAAWYRWPGRSLTLIGVTGTDGKTTTTTLIYHLLKTAGKKVAMVSSVAAYIGDQAIDTGFHVTSPDPWALQRLLRRVADQGYQYMVLEVTSHGLDQYRILGCNFYLSVLTNITHEHLDYHKTLGEYIKAKARLFKLSRLSILNRDAAVFGKIKQLLIGCTRIKTYSLKEPLDKIIMAAIDTTFPARYNQENALAAATVAVELGLSPQIIARGLRSFPGVPGRLEVVPNNQGLHVIIDFAHTPNGLKSVLTELHRRLKRDKRLIAIFGAAGLRDHTKRPIMGQIAAQLADTVILTAEDPRTEDVNDIISQVASGAPKFAFHKLPDRQAAINYAIIEAAKPGDIVGIFGKGHEPTMCFGTTEYPWSDRQAALIALAKRK</sequence>
<feature type="domain" description="Mur ligase C-terminal" evidence="1">
    <location>
        <begin position="237"/>
        <end position="365"/>
    </location>
</feature>
<dbReference type="InterPro" id="IPR036565">
    <property type="entry name" value="Mur-like_cat_sf"/>
</dbReference>
<dbReference type="EMBL" id="MHCH01000065">
    <property type="protein sequence ID" value="OGY15515.1"/>
    <property type="molecule type" value="Genomic_DNA"/>
</dbReference>
<proteinExistence type="predicted"/>
<gene>
    <name evidence="3" type="ORF">A2784_02290</name>
</gene>
<dbReference type="GO" id="GO:0005524">
    <property type="term" value="F:ATP binding"/>
    <property type="evidence" value="ECO:0007669"/>
    <property type="project" value="InterPro"/>
</dbReference>
<dbReference type="GO" id="GO:0016881">
    <property type="term" value="F:acid-amino acid ligase activity"/>
    <property type="evidence" value="ECO:0007669"/>
    <property type="project" value="InterPro"/>
</dbReference>
<dbReference type="InterPro" id="IPR013221">
    <property type="entry name" value="Mur_ligase_cen"/>
</dbReference>
<evidence type="ECO:0000313" key="4">
    <source>
        <dbReference type="Proteomes" id="UP000177324"/>
    </source>
</evidence>
<evidence type="ECO:0008006" key="5">
    <source>
        <dbReference type="Google" id="ProtNLM"/>
    </source>
</evidence>
<dbReference type="InterPro" id="IPR036615">
    <property type="entry name" value="Mur_ligase_C_dom_sf"/>
</dbReference>
<organism evidence="3 4">
    <name type="scientific">Candidatus Chisholmbacteria bacterium RIFCSPHIGHO2_01_FULL_48_12</name>
    <dbReference type="NCBI Taxonomy" id="1797589"/>
    <lineage>
        <taxon>Bacteria</taxon>
        <taxon>Candidatus Chisholmiibacteriota</taxon>
    </lineage>
</organism>